<geneLocation type="plasmid" evidence="2 3">
    <name>pAMEDUM8_300</name>
</geneLocation>
<dbReference type="SUPFAM" id="SSF52777">
    <property type="entry name" value="CoA-dependent acyltransferases"/>
    <property type="match status" value="2"/>
</dbReference>
<dbReference type="GO" id="GO:0043041">
    <property type="term" value="P:amino acid activation for nonribosomal peptide biosynthetic process"/>
    <property type="evidence" value="ECO:0007669"/>
    <property type="project" value="TreeGrafter"/>
</dbReference>
<keyword evidence="2" id="KW-0614">Plasmid</keyword>
<evidence type="ECO:0000313" key="2">
    <source>
        <dbReference type="EMBL" id="AMJ80866.1"/>
    </source>
</evidence>
<dbReference type="GO" id="GO:0003824">
    <property type="term" value="F:catalytic activity"/>
    <property type="evidence" value="ECO:0007669"/>
    <property type="project" value="InterPro"/>
</dbReference>
<accession>A0AAC8XPI9</accession>
<gene>
    <name evidence="2" type="ORF">AV942_21040</name>
</gene>
<dbReference type="Pfam" id="PF00668">
    <property type="entry name" value="Condensation"/>
    <property type="match status" value="1"/>
</dbReference>
<proteinExistence type="predicted"/>
<dbReference type="PANTHER" id="PTHR45527:SF1">
    <property type="entry name" value="FATTY ACID SYNTHASE"/>
    <property type="match status" value="1"/>
</dbReference>
<name>A0AAC8XPI9_9ALTE</name>
<dbReference type="EMBL" id="CP013929">
    <property type="protein sequence ID" value="AMJ80866.1"/>
    <property type="molecule type" value="Genomic_DNA"/>
</dbReference>
<organism evidence="2 3">
    <name type="scientific">Alteromonas mediterranea</name>
    <dbReference type="NCBI Taxonomy" id="314275"/>
    <lineage>
        <taxon>Bacteria</taxon>
        <taxon>Pseudomonadati</taxon>
        <taxon>Pseudomonadota</taxon>
        <taxon>Gammaproteobacteria</taxon>
        <taxon>Alteromonadales</taxon>
        <taxon>Alteromonadaceae</taxon>
        <taxon>Alteromonas/Salinimonas group</taxon>
        <taxon>Alteromonas</taxon>
    </lineage>
</organism>
<dbReference type="Gene3D" id="3.30.559.30">
    <property type="entry name" value="Nonribosomal peptide synthetase, condensation domain"/>
    <property type="match status" value="1"/>
</dbReference>
<evidence type="ECO:0000313" key="3">
    <source>
        <dbReference type="Proteomes" id="UP000061468"/>
    </source>
</evidence>
<feature type="domain" description="Condensation" evidence="1">
    <location>
        <begin position="12"/>
        <end position="330"/>
    </location>
</feature>
<dbReference type="PANTHER" id="PTHR45527">
    <property type="entry name" value="NONRIBOSOMAL PEPTIDE SYNTHETASE"/>
    <property type="match status" value="1"/>
</dbReference>
<dbReference type="InterPro" id="IPR023213">
    <property type="entry name" value="CAT-like_dom_sf"/>
</dbReference>
<dbReference type="Proteomes" id="UP000061468">
    <property type="component" value="Plasmid pAMEDUM8_300"/>
</dbReference>
<evidence type="ECO:0000259" key="1">
    <source>
        <dbReference type="Pfam" id="PF00668"/>
    </source>
</evidence>
<protein>
    <recommendedName>
        <fullName evidence="1">Condensation domain-containing protein</fullName>
    </recommendedName>
</protein>
<dbReference type="GO" id="GO:0005737">
    <property type="term" value="C:cytoplasm"/>
    <property type="evidence" value="ECO:0007669"/>
    <property type="project" value="TreeGrafter"/>
</dbReference>
<reference evidence="2 3" key="1">
    <citation type="submission" date="2015-12" db="EMBL/GenBank/DDBJ databases">
        <title>Intraspecies pangenome expansion in the marine bacterium Alteromonas.</title>
        <authorList>
            <person name="Lopez-Perez M."/>
            <person name="Rodriguez-Valera F."/>
        </authorList>
    </citation>
    <scope>NUCLEOTIDE SEQUENCE [LARGE SCALE GENOMIC DNA]</scope>
    <source>
        <strain evidence="2 3">UM8</strain>
        <plasmid evidence="2 3">pAMEDUM8_300</plasmid>
    </source>
</reference>
<dbReference type="InterPro" id="IPR001242">
    <property type="entry name" value="Condensation_dom"/>
</dbReference>
<dbReference type="GO" id="GO:0044550">
    <property type="term" value="P:secondary metabolite biosynthetic process"/>
    <property type="evidence" value="ECO:0007669"/>
    <property type="project" value="TreeGrafter"/>
</dbReference>
<dbReference type="GO" id="GO:0031177">
    <property type="term" value="F:phosphopantetheine binding"/>
    <property type="evidence" value="ECO:0007669"/>
    <property type="project" value="TreeGrafter"/>
</dbReference>
<dbReference type="Gene3D" id="3.30.559.10">
    <property type="entry name" value="Chloramphenicol acetyltransferase-like domain"/>
    <property type="match status" value="1"/>
</dbReference>
<dbReference type="AlphaFoldDB" id="A0AAC8XPI9"/>
<sequence length="507" mass="58825">MITLMTQAANWFPLSETQLDYWLLNRLCREQYILDFFVEINQALDTELLEECVNQILCTHNVFWLKQHRFLPYQTQAARRPVTLQKWDLTDCTQERQQLIVAQQLEQLYDADVIANLPMVEVGFFRLAEQKYLLFMLVPHLCADATSMQIITSEILRLYRYRSAGMEMEEIPMDEPYQFEQYLEEEFLLKQPKDKYQQSVDYWTSLFTQAEPLWLSSNWLADEQGEVTSFSGDLSHLDVNAVFSKFNDYGLTNYLGLVSLVSIAMQRMSGQSNFVVTALFNTRTELSQKRLVGPAYRELYLRPEYASGGEFHQTLNSVKEQFKQGMIHKHCEEALPLYLLEQKKWPRLALKLLPVCEGLLKLLSKTLLRKARLNHKVLSYYLLYYLYPACRKLAPTHFGNGSDSYPVELEVNFIEDQEASSASSNTPPKQPDDLAIKESADDRFSGFPFISVSFTHRSNGLMLEIDGNDLKIELKQLLFETLEKVTVEFLHSENAQIDSNQMSSGKE</sequence>